<dbReference type="AlphaFoldDB" id="A0A6A4YIM6"/>
<feature type="non-terminal residue" evidence="1">
    <location>
        <position position="551"/>
    </location>
</feature>
<dbReference type="OrthoDB" id="410679at2759"/>
<dbReference type="Pfam" id="PF13374">
    <property type="entry name" value="TPR_10"/>
    <property type="match status" value="1"/>
</dbReference>
<dbReference type="Gene3D" id="1.25.40.10">
    <property type="entry name" value="Tetratricopeptide repeat domain"/>
    <property type="match status" value="2"/>
</dbReference>
<organism evidence="1">
    <name type="scientific">Aphanomyces stellatus</name>
    <dbReference type="NCBI Taxonomy" id="120398"/>
    <lineage>
        <taxon>Eukaryota</taxon>
        <taxon>Sar</taxon>
        <taxon>Stramenopiles</taxon>
        <taxon>Oomycota</taxon>
        <taxon>Saprolegniomycetes</taxon>
        <taxon>Saprolegniales</taxon>
        <taxon>Verrucalvaceae</taxon>
        <taxon>Aphanomyces</taxon>
    </lineage>
</organism>
<dbReference type="PANTHER" id="PTHR46082:SF6">
    <property type="entry name" value="AAA+ ATPASE DOMAIN-CONTAINING PROTEIN-RELATED"/>
    <property type="match status" value="1"/>
</dbReference>
<sequence length="551" mass="62722">MSTSSTSTLGLTLGFFHHFVELHGGRYAFQGLSTKDVCMKFVKPFTASSQLSLVDHVLRNDPESDLYVQPATWFVSHAWNYMFLDVVDALRDFFDDLGVDSDSVAVWFCMFNNNQHLVQGQVRFEFWVDSFQRALTSIGNVVMVLSPWYNPTTLTRAWCVFEIYVAIVTDARFEVAMAKAQKEAFLDDIKDDSAFYKMLGTINSEEARTAVPSDRDNIFHALQQANLFFADLDRMLFNVLEAWMLRTIQSQVNVSIGDDKAQWLAAMGAMNIDKRLYDEAKVCFTDAVHLYRQPTGRTDDPRIWKAMARIGEIHVNTHQPRTVWEPIFQKAMAHQTALLGESHYDTLTTILLLGQAYVVGGDIALGLSILTKCFQLSDGVYSDERPLILGLMNMIGMAYSYLNQLHEAHAWRQRCYDRAVRALGKTNPLACFSAFNLCTSQLKLGEYIPATLLMQDVYESRRRKHGATHDDTWFAYIRLGHLYVFQGKYDTASRILYESDDARSILSSTTQLQCRLGLGMLYLSNGEFESAEQHLSSVHQEYKLMLSATHP</sequence>
<evidence type="ECO:0000313" key="1">
    <source>
        <dbReference type="EMBL" id="KAF0696110.1"/>
    </source>
</evidence>
<dbReference type="SUPFAM" id="SSF48452">
    <property type="entry name" value="TPR-like"/>
    <property type="match status" value="2"/>
</dbReference>
<comment type="caution">
    <text evidence="1">The sequence shown here is derived from an EMBL/GenBank/DDBJ whole genome shotgun (WGS) entry which is preliminary data.</text>
</comment>
<dbReference type="InterPro" id="IPR053137">
    <property type="entry name" value="NLR-like"/>
</dbReference>
<dbReference type="InterPro" id="IPR011990">
    <property type="entry name" value="TPR-like_helical_dom_sf"/>
</dbReference>
<dbReference type="PANTHER" id="PTHR46082">
    <property type="entry name" value="ATP/GTP-BINDING PROTEIN-RELATED"/>
    <property type="match status" value="1"/>
</dbReference>
<protein>
    <recommendedName>
        <fullName evidence="2">MalT-like TPR region domain-containing protein</fullName>
    </recommendedName>
</protein>
<accession>A0A6A4YIM6</accession>
<name>A0A6A4YIM6_9STRA</name>
<proteinExistence type="predicted"/>
<reference evidence="1" key="1">
    <citation type="submission" date="2019-06" db="EMBL/GenBank/DDBJ databases">
        <title>Genomics analysis of Aphanomyces spp. identifies a new class of oomycete effector associated with host adaptation.</title>
        <authorList>
            <person name="Gaulin E."/>
        </authorList>
    </citation>
    <scope>NUCLEOTIDE SEQUENCE</scope>
    <source>
        <strain evidence="1">CBS 578.67</strain>
    </source>
</reference>
<evidence type="ECO:0008006" key="2">
    <source>
        <dbReference type="Google" id="ProtNLM"/>
    </source>
</evidence>
<dbReference type="EMBL" id="VJMH01005431">
    <property type="protein sequence ID" value="KAF0696110.1"/>
    <property type="molecule type" value="Genomic_DNA"/>
</dbReference>
<gene>
    <name evidence="1" type="ORF">As57867_013065</name>
</gene>